<protein>
    <submittedName>
        <fullName evidence="1">Uncharacterized protein</fullName>
    </submittedName>
</protein>
<proteinExistence type="predicted"/>
<accession>A0A2G6E6D6</accession>
<organism evidence="1 2">
    <name type="scientific">candidate division KSB3 bacterium</name>
    <dbReference type="NCBI Taxonomy" id="2044937"/>
    <lineage>
        <taxon>Bacteria</taxon>
        <taxon>candidate division KSB3</taxon>
    </lineage>
</organism>
<sequence>MRRQDVTATRTEQIMNYLKKLFSRGRKVCQDETADAVFIYTRCDTCRETFRNRIDKRYDLVMSYEDNGPAYRVRKELIGARCRNRISLNLDFDSQKRLIAKSAENGSLITREEFEQNAQKDNSRTDE</sequence>
<dbReference type="EMBL" id="PDPS01000027">
    <property type="protein sequence ID" value="PID57348.1"/>
    <property type="molecule type" value="Genomic_DNA"/>
</dbReference>
<gene>
    <name evidence="1" type="ORF">CSB45_07430</name>
</gene>
<evidence type="ECO:0000313" key="2">
    <source>
        <dbReference type="Proteomes" id="UP000229740"/>
    </source>
</evidence>
<reference evidence="1 2" key="1">
    <citation type="submission" date="2017-10" db="EMBL/GenBank/DDBJ databases">
        <title>Novel microbial diversity and functional potential in the marine mammal oral microbiome.</title>
        <authorList>
            <person name="Dudek N.K."/>
            <person name="Sun C.L."/>
            <person name="Burstein D."/>
            <person name="Kantor R.S."/>
            <person name="Aliaga Goltsman D.S."/>
            <person name="Bik E.M."/>
            <person name="Thomas B.C."/>
            <person name="Banfield J.F."/>
            <person name="Relman D.A."/>
        </authorList>
    </citation>
    <scope>NUCLEOTIDE SEQUENCE [LARGE SCALE GENOMIC DNA]</scope>
    <source>
        <strain evidence="1">DOLZORAL124_49_17</strain>
    </source>
</reference>
<evidence type="ECO:0000313" key="1">
    <source>
        <dbReference type="EMBL" id="PID57348.1"/>
    </source>
</evidence>
<comment type="caution">
    <text evidence="1">The sequence shown here is derived from an EMBL/GenBank/DDBJ whole genome shotgun (WGS) entry which is preliminary data.</text>
</comment>
<dbReference type="Proteomes" id="UP000229740">
    <property type="component" value="Unassembled WGS sequence"/>
</dbReference>
<name>A0A2G6E6D6_9BACT</name>
<dbReference type="AlphaFoldDB" id="A0A2G6E6D6"/>